<evidence type="ECO:0000313" key="2">
    <source>
        <dbReference type="Proteomes" id="UP001054945"/>
    </source>
</evidence>
<comment type="caution">
    <text evidence="1">The sequence shown here is derived from an EMBL/GenBank/DDBJ whole genome shotgun (WGS) entry which is preliminary data.</text>
</comment>
<dbReference type="Proteomes" id="UP001054945">
    <property type="component" value="Unassembled WGS sequence"/>
</dbReference>
<evidence type="ECO:0000313" key="1">
    <source>
        <dbReference type="EMBL" id="GIY52767.1"/>
    </source>
</evidence>
<protein>
    <submittedName>
        <fullName evidence="1">Uncharacterized protein</fullName>
    </submittedName>
</protein>
<accession>A0AAV4U543</accession>
<dbReference type="EMBL" id="BPLR01012286">
    <property type="protein sequence ID" value="GIY52767.1"/>
    <property type="molecule type" value="Genomic_DNA"/>
</dbReference>
<sequence length="129" mass="15063">MHLIYHSDVTVRAFRNDDTAQCSEKLLFFQYARIERERQCPFMKEMPFKRLKNSNLFIRCHQYVTIMKNEAPLERRHVGGGGRMKTTGGAKEDGLATPFEYRCTGKKGDTMRLEFERRCGSKENAADDF</sequence>
<organism evidence="1 2">
    <name type="scientific">Caerostris extrusa</name>
    <name type="common">Bark spider</name>
    <name type="synonym">Caerostris bankana</name>
    <dbReference type="NCBI Taxonomy" id="172846"/>
    <lineage>
        <taxon>Eukaryota</taxon>
        <taxon>Metazoa</taxon>
        <taxon>Ecdysozoa</taxon>
        <taxon>Arthropoda</taxon>
        <taxon>Chelicerata</taxon>
        <taxon>Arachnida</taxon>
        <taxon>Araneae</taxon>
        <taxon>Araneomorphae</taxon>
        <taxon>Entelegynae</taxon>
        <taxon>Araneoidea</taxon>
        <taxon>Araneidae</taxon>
        <taxon>Caerostris</taxon>
    </lineage>
</organism>
<dbReference type="AlphaFoldDB" id="A0AAV4U543"/>
<reference evidence="1 2" key="1">
    <citation type="submission" date="2021-06" db="EMBL/GenBank/DDBJ databases">
        <title>Caerostris extrusa draft genome.</title>
        <authorList>
            <person name="Kono N."/>
            <person name="Arakawa K."/>
        </authorList>
    </citation>
    <scope>NUCLEOTIDE SEQUENCE [LARGE SCALE GENOMIC DNA]</scope>
</reference>
<proteinExistence type="predicted"/>
<keyword evidence="2" id="KW-1185">Reference proteome</keyword>
<gene>
    <name evidence="1" type="ORF">CEXT_6421</name>
</gene>
<name>A0AAV4U543_CAEEX</name>